<reference evidence="1" key="1">
    <citation type="submission" date="2023-03" db="EMBL/GenBank/DDBJ databases">
        <title>Chromosome-level genomes of two armyworms, Mythimna separata and Mythimna loreyi, provide insights into the biosynthesis and reception of sex pheromones.</title>
        <authorList>
            <person name="Zhao H."/>
        </authorList>
    </citation>
    <scope>NUCLEOTIDE SEQUENCE</scope>
    <source>
        <strain evidence="1">BeijingLab</strain>
    </source>
</reference>
<keyword evidence="2" id="KW-1185">Reference proteome</keyword>
<evidence type="ECO:0000313" key="1">
    <source>
        <dbReference type="EMBL" id="KAJ8719328.1"/>
    </source>
</evidence>
<gene>
    <name evidence="1" type="ORF">PYW08_011503</name>
</gene>
<proteinExistence type="predicted"/>
<evidence type="ECO:0000313" key="2">
    <source>
        <dbReference type="Proteomes" id="UP001231649"/>
    </source>
</evidence>
<organism evidence="1 2">
    <name type="scientific">Mythimna loreyi</name>
    <dbReference type="NCBI Taxonomy" id="667449"/>
    <lineage>
        <taxon>Eukaryota</taxon>
        <taxon>Metazoa</taxon>
        <taxon>Ecdysozoa</taxon>
        <taxon>Arthropoda</taxon>
        <taxon>Hexapoda</taxon>
        <taxon>Insecta</taxon>
        <taxon>Pterygota</taxon>
        <taxon>Neoptera</taxon>
        <taxon>Endopterygota</taxon>
        <taxon>Lepidoptera</taxon>
        <taxon>Glossata</taxon>
        <taxon>Ditrysia</taxon>
        <taxon>Noctuoidea</taxon>
        <taxon>Noctuidae</taxon>
        <taxon>Noctuinae</taxon>
        <taxon>Hadenini</taxon>
        <taxon>Mythimna</taxon>
    </lineage>
</organism>
<protein>
    <submittedName>
        <fullName evidence="1">Uncharacterized protein</fullName>
    </submittedName>
</protein>
<dbReference type="EMBL" id="CM056779">
    <property type="protein sequence ID" value="KAJ8719328.1"/>
    <property type="molecule type" value="Genomic_DNA"/>
</dbReference>
<sequence>MDYVKFTVNGVEHKVSSDVCSDTMLLDYLRNYLQLRGTKYMCREGGCGACTVTAAKTPGSKQIAINSCLTAVASCHGWDIRTIEGLGNRKDGYHTLQKTMAEKNATQCGYCTPGMVMMMHGLMEKPMTMLEIEKSISSNMCRCTGYRPILDALKCFAIDAPKEKRIMNVTDVRCKPSGNCCQGANNAKEDGWCVVRQDDYQADEMIKITLRDGKTWYRPTKLAEVLELVQLNLESYMLVGGNTSKGAYPIEEYPKALIDVHHLQELKVNELDQNLELGAGLTMTEFLEYLKTYSTKEYFTYLTTMYEHLDLVGHVTLRNVCTVAGNLMIKHTYNGYQSDLYLMFNTCGAQLTIVDYRGKEITVTMEEFLKTDMKGKVIVKVLFPPLTKEYKCYTYKLMPRAQSSHAIVNFGFLVKLDDSGTVEESRIIYGALSENFDRAVATERYIQGRVLCCYETLQGALKVLDGEMIVDDRPPEPGVEYRRYIAKALFYKALLTLSPKRSARCESAVVDLHLTRPLSSGTQTCNSDSSLWPFSKPMPKLEAMIQCAGEAKYTEDLPTYPNEVYASFVLTTVGKGTITKTDATEALALKGVIAYYDSKDITGMNCFTPTDSWVTPAVEVVLCEGTVQYCGQPVGIIVADTQNTADRAAKLVKITYSNVKTPVTDVNVAKNDSTRNTLYTSVDAASPGTDTVYKTITGSNILRGQYHFPMETMVCVAKPTEEGLQVHLPTQWPDAAHTMISRATGIEQNKIDVHILRCGGSYGLKITRIVPVAIACSLVALKLNVPCRAALPLVTNMKAYGKRMPSVNEYTVAVNNTGVIQTLDITSYTDNGCIVNEPVTAYGYDAYYNVYDVGKINYKSYNTVTDTPSNTFCRSPGTLEAIANCENIMERISYELSIDPITVRLNNINKTKFPTIVELIETMKEKNEYVSRKASVDAFNTQNRWKKRGLRMSLCRWPPVGGLYVDVNIAVYHSDGSVIISHGGVEMGQGINTKIAQTAAYLMKIPVEKIVITENNTITTPNSFVTGGSVSTDALLIALKRCVEELQARLEPTKATLTNPTWLELITAAYAANVDLQVHGFVKPTDAQSYEIFGCAMCEVEVDVLTGEHEILRVDIIQDIGVSISPEVDIGQIEGAFVMGLGYWTCEKIVYDKDTGALLTDRSWDYHLPEARDIPQQLNIICRNDYSNEVILGSKAVGEPPICLTVVIAFALRDAIVQARQESGIPTTKWFDVDGPFSTEKICMAMETNTEDFKF</sequence>
<comment type="caution">
    <text evidence="1">The sequence shown here is derived from an EMBL/GenBank/DDBJ whole genome shotgun (WGS) entry which is preliminary data.</text>
</comment>
<name>A0ACC2QJJ5_9NEOP</name>
<dbReference type="Proteomes" id="UP001231649">
    <property type="component" value="Chromosome 3"/>
</dbReference>
<accession>A0ACC2QJJ5</accession>